<feature type="region of interest" description="Disordered" evidence="1">
    <location>
        <begin position="19"/>
        <end position="111"/>
    </location>
</feature>
<evidence type="ECO:0000256" key="1">
    <source>
        <dbReference type="SAM" id="MobiDB-lite"/>
    </source>
</evidence>
<reference evidence="2" key="1">
    <citation type="submission" date="2022-03" db="EMBL/GenBank/DDBJ databases">
        <title>Genomic analyses of argali, domestic sheep and their hybrids provide insights into chromosomal evolution, heterosis and genetic basis of agronomic traits.</title>
        <authorList>
            <person name="Li M."/>
        </authorList>
    </citation>
    <scope>NUCLEOTIDE SEQUENCE</scope>
    <source>
        <strain evidence="2">CAU-MHL-2022a</strain>
        <tissue evidence="2">Skin</tissue>
    </source>
</reference>
<gene>
    <name evidence="2" type="ORF">MG293_006811</name>
</gene>
<feature type="compositionally biased region" description="Low complexity" evidence="1">
    <location>
        <begin position="25"/>
        <end position="38"/>
    </location>
</feature>
<accession>A0AAD4UEN9</accession>
<dbReference type="EMBL" id="JAKZEL010000006">
    <property type="protein sequence ID" value="KAI4542685.1"/>
    <property type="molecule type" value="Genomic_DNA"/>
</dbReference>
<name>A0AAD4UEN9_OVIAM</name>
<dbReference type="AlphaFoldDB" id="A0AAD4UEN9"/>
<organism evidence="2 3">
    <name type="scientific">Ovis ammon polii</name>
    <dbReference type="NCBI Taxonomy" id="230172"/>
    <lineage>
        <taxon>Eukaryota</taxon>
        <taxon>Metazoa</taxon>
        <taxon>Chordata</taxon>
        <taxon>Craniata</taxon>
        <taxon>Vertebrata</taxon>
        <taxon>Euteleostomi</taxon>
        <taxon>Mammalia</taxon>
        <taxon>Eutheria</taxon>
        <taxon>Laurasiatheria</taxon>
        <taxon>Artiodactyla</taxon>
        <taxon>Ruminantia</taxon>
        <taxon>Pecora</taxon>
        <taxon>Bovidae</taxon>
        <taxon>Caprinae</taxon>
        <taxon>Ovis</taxon>
    </lineage>
</organism>
<protein>
    <submittedName>
        <fullName evidence="2">Uncharacterized protein</fullName>
    </submittedName>
</protein>
<proteinExistence type="predicted"/>
<keyword evidence="3" id="KW-1185">Reference proteome</keyword>
<sequence>MWTQDGPSCPESLAGARLSCRLGGSPRLPARSSASPPSTVGREQVAEIQDGKIQSKTGKAWDPSSEKGPDPGLVRAWLPGLWLPDPRPRPPAQSRTPTTQAIPETPQVKTASGPCTAAASALFPAGAGALCEPRVGTKAASAAELRGPASSCRAALHVCVFPPQTSVTGSVGMAWAPRGLR</sequence>
<dbReference type="Proteomes" id="UP001214576">
    <property type="component" value="Unassembled WGS sequence"/>
</dbReference>
<evidence type="ECO:0000313" key="3">
    <source>
        <dbReference type="Proteomes" id="UP001214576"/>
    </source>
</evidence>
<evidence type="ECO:0000313" key="2">
    <source>
        <dbReference type="EMBL" id="KAI4542685.1"/>
    </source>
</evidence>
<feature type="compositionally biased region" description="Polar residues" evidence="1">
    <location>
        <begin position="93"/>
        <end position="110"/>
    </location>
</feature>
<comment type="caution">
    <text evidence="2">The sequence shown here is derived from an EMBL/GenBank/DDBJ whole genome shotgun (WGS) entry which is preliminary data.</text>
</comment>